<dbReference type="InterPro" id="IPR013785">
    <property type="entry name" value="Aldolase_TIM"/>
</dbReference>
<keyword evidence="6" id="KW-0732">Signal</keyword>
<reference evidence="8 9" key="1">
    <citation type="submission" date="2021-11" db="EMBL/GenBank/DDBJ databases">
        <title>Genomic of Niabella pedocola.</title>
        <authorList>
            <person name="Wu T."/>
        </authorList>
    </citation>
    <scope>NUCLEOTIDE SEQUENCE [LARGE SCALE GENOMIC DNA]</scope>
    <source>
        <strain evidence="8 9">JCM 31011</strain>
    </source>
</reference>
<dbReference type="Proteomes" id="UP001199816">
    <property type="component" value="Unassembled WGS sequence"/>
</dbReference>
<dbReference type="SUPFAM" id="SSF51445">
    <property type="entry name" value="(Trans)glycosidases"/>
    <property type="match status" value="1"/>
</dbReference>
<dbReference type="InterPro" id="IPR000421">
    <property type="entry name" value="FA58C"/>
</dbReference>
<dbReference type="Gene3D" id="3.20.20.80">
    <property type="entry name" value="Glycosidases"/>
    <property type="match status" value="1"/>
</dbReference>
<comment type="similarity">
    <text evidence="1">Belongs to the glycosyl hydrolase 59 family.</text>
</comment>
<comment type="caution">
    <text evidence="8">The sequence shown here is derived from an EMBL/GenBank/DDBJ whole genome shotgun (WGS) entry which is preliminary data.</text>
</comment>
<evidence type="ECO:0000313" key="8">
    <source>
        <dbReference type="EMBL" id="MCD2425091.1"/>
    </source>
</evidence>
<keyword evidence="4" id="KW-0442">Lipid degradation</keyword>
<feature type="signal peptide" evidence="6">
    <location>
        <begin position="1"/>
        <end position="28"/>
    </location>
</feature>
<feature type="chain" id="PRO_5046112342" description="galactosylceramidase" evidence="6">
    <location>
        <begin position="29"/>
        <end position="784"/>
    </location>
</feature>
<evidence type="ECO:0000259" key="7">
    <source>
        <dbReference type="PROSITE" id="PS50022"/>
    </source>
</evidence>
<evidence type="ECO:0000313" key="9">
    <source>
        <dbReference type="Proteomes" id="UP001199816"/>
    </source>
</evidence>
<evidence type="ECO:0000256" key="4">
    <source>
        <dbReference type="ARBA" id="ARBA00022963"/>
    </source>
</evidence>
<dbReference type="PANTHER" id="PTHR15172">
    <property type="entry name" value="GALACTOCEREBROSIDASE"/>
    <property type="match status" value="1"/>
</dbReference>
<dbReference type="Gene3D" id="2.60.120.560">
    <property type="entry name" value="Exo-inulinase, domain 1"/>
    <property type="match status" value="1"/>
</dbReference>
<dbReference type="InterPro" id="IPR049161">
    <property type="entry name" value="GH59_cat"/>
</dbReference>
<gene>
    <name evidence="8" type="ORF">LQ567_20060</name>
</gene>
<name>A0ABS8PYT8_9BACT</name>
<dbReference type="EC" id="3.2.1.46" evidence="2"/>
<accession>A0ABS8PYT8</accession>
<sequence length="784" mass="87975">MKLYRSVKLLLAGLFLYPMTFTGSGVHAQTQIRINEKSTGRIFDGIGAVSAGGSSKLLIDYAEPQRNAILDYLFKPNFGAGFTYLKTEIGGDGNTTCGSEPSFARTREEMENPNYQRGYEYWLMREAVNRNAHIELDALEWCMPGWFKGVWSMDNANYLLKFIEGAKSWGLNLKYISGCWNERDYNRNWIVDSLRPLLDKNGYENIKINAPEGAGHAWAIADQLVTDSVFRNTLAAISYHYPDSYMHRPGTTKATPNALNSGLPLWSGEDFSLGGKSWNNVLYLAKNIIRCYIGHKIVKVNLWCPIASMPDNVCYSNTGIMKANTPWSGYYEVWPTIWAVGHFNQFVKPGWKYLDDACGTLPDDGVYATYKAPGKNRDYSVVMVSGNSKQKVDLKFDQLTNGVIHVWKSDSVQQFIKQKSIAVKNGILSLELEPRSIYTLTTTTGQVKGNYAMAPEKQFPVRYKDDFNSYALNRAPMAAKYFYDNSGAFEVYQAPGESTCLRQVVNRDIVHWIPDSCAFSFVSQGQDWSDGAITADVNVEEDAFNGPGYAGVMIRGAYDKASQAVIPHGYRLNIYKNGYWRLQTKDAVLASGTTDTKGWHRLKLQAEGSKITAFIDGKMVTAVSDQRYILGAAGFVSGWNRSRFDNLEVNYQPLTGRLVSELKTVESSSGSYDFYVVDGNSYTPWFSQKNGDKHWLMVDLGKVYDISRSVIYFSGLNSALNSSVSVSSDKVRWTPAASGKQFSRGENCTVLENGGRARYLRVEIDPGTQKEHQVGIHEWYIYSK</sequence>
<evidence type="ECO:0000256" key="5">
    <source>
        <dbReference type="ARBA" id="ARBA00033098"/>
    </source>
</evidence>
<evidence type="ECO:0000256" key="6">
    <source>
        <dbReference type="SAM" id="SignalP"/>
    </source>
</evidence>
<protein>
    <recommendedName>
        <fullName evidence="2">galactosylceramidase</fullName>
        <ecNumber evidence="2">3.2.1.46</ecNumber>
    </recommendedName>
    <alternativeName>
        <fullName evidence="5">Galactosylceramidase</fullName>
    </alternativeName>
</protein>
<dbReference type="Pfam" id="PF21708">
    <property type="entry name" value="Glyco_hydro_59_C"/>
    <property type="match status" value="1"/>
</dbReference>
<organism evidence="8 9">
    <name type="scientific">Niabella pedocola</name>
    <dbReference type="NCBI Taxonomy" id="1752077"/>
    <lineage>
        <taxon>Bacteria</taxon>
        <taxon>Pseudomonadati</taxon>
        <taxon>Bacteroidota</taxon>
        <taxon>Chitinophagia</taxon>
        <taxon>Chitinophagales</taxon>
        <taxon>Chitinophagaceae</taxon>
        <taxon>Niabella</taxon>
    </lineage>
</organism>
<dbReference type="InterPro" id="IPR017853">
    <property type="entry name" value="GH"/>
</dbReference>
<keyword evidence="4" id="KW-0443">Lipid metabolism</keyword>
<keyword evidence="3" id="KW-0746">Sphingolipid metabolism</keyword>
<dbReference type="PANTHER" id="PTHR15172:SF1">
    <property type="entry name" value="GALACTOCEREBROSIDASE"/>
    <property type="match status" value="1"/>
</dbReference>
<dbReference type="Gene3D" id="2.60.120.260">
    <property type="entry name" value="Galactose-binding domain-like"/>
    <property type="match status" value="1"/>
</dbReference>
<dbReference type="SUPFAM" id="SSF49785">
    <property type="entry name" value="Galactose-binding domain-like"/>
    <property type="match status" value="1"/>
</dbReference>
<dbReference type="Pfam" id="PF02057">
    <property type="entry name" value="Glyco_hydro_59"/>
    <property type="match status" value="1"/>
</dbReference>
<keyword evidence="9" id="KW-1185">Reference proteome</keyword>
<dbReference type="InterPro" id="IPR001286">
    <property type="entry name" value="Glyco_hydro_59"/>
</dbReference>
<proteinExistence type="inferred from homology"/>
<dbReference type="Pfam" id="PF22633">
    <property type="entry name" value="F5_F8_type_C_2"/>
    <property type="match status" value="1"/>
</dbReference>
<evidence type="ECO:0000256" key="3">
    <source>
        <dbReference type="ARBA" id="ARBA00022919"/>
    </source>
</evidence>
<dbReference type="RefSeq" id="WP_231007506.1">
    <property type="nucleotide sequence ID" value="NZ_JAJNEC010000006.1"/>
</dbReference>
<dbReference type="Gene3D" id="3.20.20.70">
    <property type="entry name" value="Aldolase class I"/>
    <property type="match status" value="1"/>
</dbReference>
<dbReference type="PRINTS" id="PR00850">
    <property type="entry name" value="GLHYDRLASE59"/>
</dbReference>
<dbReference type="EMBL" id="JAJNEC010000006">
    <property type="protein sequence ID" value="MCD2425091.1"/>
    <property type="molecule type" value="Genomic_DNA"/>
</dbReference>
<feature type="domain" description="F5/8 type C" evidence="7">
    <location>
        <begin position="642"/>
        <end position="784"/>
    </location>
</feature>
<dbReference type="PROSITE" id="PS50022">
    <property type="entry name" value="FA58C_3"/>
    <property type="match status" value="1"/>
</dbReference>
<dbReference type="InterPro" id="IPR008979">
    <property type="entry name" value="Galactose-bd-like_sf"/>
</dbReference>
<dbReference type="InterPro" id="IPR049162">
    <property type="entry name" value="GH59_C"/>
</dbReference>
<evidence type="ECO:0000256" key="1">
    <source>
        <dbReference type="ARBA" id="ARBA00005637"/>
    </source>
</evidence>
<evidence type="ECO:0000256" key="2">
    <source>
        <dbReference type="ARBA" id="ARBA00012657"/>
    </source>
</evidence>